<evidence type="ECO:0000256" key="5">
    <source>
        <dbReference type="ARBA" id="ARBA00023242"/>
    </source>
</evidence>
<name>A0A084AZG3_STACB</name>
<dbReference type="SUPFAM" id="SSF48371">
    <property type="entry name" value="ARM repeat"/>
    <property type="match status" value="2"/>
</dbReference>
<evidence type="ECO:0000256" key="6">
    <source>
        <dbReference type="SAM" id="MobiDB-lite"/>
    </source>
</evidence>
<protein>
    <recommendedName>
        <fullName evidence="9">Armadillo repeat-containing protein 8</fullName>
    </recommendedName>
</protein>
<dbReference type="Gene3D" id="1.25.10.10">
    <property type="entry name" value="Leucine-rich Repeat Variant"/>
    <property type="match status" value="4"/>
</dbReference>
<feature type="compositionally biased region" description="Basic and acidic residues" evidence="6">
    <location>
        <begin position="588"/>
        <end position="608"/>
    </location>
</feature>
<dbReference type="InterPro" id="IPR016024">
    <property type="entry name" value="ARM-type_fold"/>
</dbReference>
<organism evidence="7 8">
    <name type="scientific">Stachybotrys chartarum (strain CBS 109288 / IBT 7711)</name>
    <name type="common">Toxic black mold</name>
    <name type="synonym">Stilbospora chartarum</name>
    <dbReference type="NCBI Taxonomy" id="1280523"/>
    <lineage>
        <taxon>Eukaryota</taxon>
        <taxon>Fungi</taxon>
        <taxon>Dikarya</taxon>
        <taxon>Ascomycota</taxon>
        <taxon>Pezizomycotina</taxon>
        <taxon>Sordariomycetes</taxon>
        <taxon>Hypocreomycetidae</taxon>
        <taxon>Hypocreales</taxon>
        <taxon>Stachybotryaceae</taxon>
        <taxon>Stachybotrys</taxon>
    </lineage>
</organism>
<feature type="compositionally biased region" description="Polar residues" evidence="6">
    <location>
        <begin position="354"/>
        <end position="379"/>
    </location>
</feature>
<proteinExistence type="predicted"/>
<keyword evidence="3" id="KW-0963">Cytoplasm</keyword>
<dbReference type="GO" id="GO:0005634">
    <property type="term" value="C:nucleus"/>
    <property type="evidence" value="ECO:0007669"/>
    <property type="project" value="UniProtKB-SubCell"/>
</dbReference>
<dbReference type="GO" id="GO:0034657">
    <property type="term" value="C:GID complex"/>
    <property type="evidence" value="ECO:0007669"/>
    <property type="project" value="TreeGrafter"/>
</dbReference>
<dbReference type="InterPro" id="IPR038739">
    <property type="entry name" value="ARMC8/Vid28"/>
</dbReference>
<sequence length="1011" mass="111598">MARSPDSPILAQLRAANTYQDQTAALRALKNEIVGHIQKKEAWISLGVLEPIVRTLSTDPSPNEHNNRDVRLLSSAVPLSDEDDVKLQALQLVASFANGGPSFLQPLHAARLLPAILANISPFTNPPQIVLAALRALNDITNASAFASPSSPLSLHDIADSLFLPPHTESLNAILSITSSKHSLQSQVTIAALLISRLCQEERHQNLLTAAGILDSLAARLASFVVSGGYVIPGADVWAQKDSLSEVFPDVAPRGAKLGPLLEAIGAVLGDSKYRANRFVYNPVMLAVFPSIKFDGSRNFQDGKPDTEYAAVVNTYSPDSTAMDYLLPSMPLAARAGSVSQPATSGTDRPDFQRGQSFSGKTSASSFWGSTRSQSQSHGGDNDLDHVESPLIPWLIHLVRTRAGYERLMAASLLTTLFKAGFGNKAPRETSLGLLVVPILVEMIAHNDKNETGEDEADAVVQRLVLEKAPAILARLIADSQPLQKAAFDAGAAKVLTKLLKHAYVPVPPQQQRFWSPQPDADMHVEGTSPVSRLGETGQNPLLVHRVRVREAALKAIGALAAGEEDYRRALAAEDFIHYLYESLKEFPRKPRQPKERPKEQRNDDAVRSEPTPGYGVNPVSVLIAACYVVRILARSVGILRTELVDHSVALPILKFMRHRDVNVQIAATTTMINLVLEVSPVRELLAENGVMAVLCEHAHSDNPALRLSALWALKHFVDTVNPAIRKACLEKLEPGWLVRLVSDDKQDLALFSTRPVDSFDEDMEPQLLDEPIRWLYGSNGNLRELDASRSTRLRQVEDRLTAVRESELNPVRRACNDDLAIQEQGLDFIRNFIGRPTPGLASESTDETSEMIDHLFNEVGQDRVFEILASKLRPRILPPFSRQSSGAGRERRMLYPQHRLVVAVIFVLVHMAAGGSRHRQLVITQTELLKLLVQQASSPEREVRVALCHLIINLTWRDDDGELQACSQRAHELRRWGFHTKMETMKDQDRDLDVRERAKTAVWQIEQASF</sequence>
<evidence type="ECO:0008006" key="9">
    <source>
        <dbReference type="Google" id="ProtNLM"/>
    </source>
</evidence>
<evidence type="ECO:0000313" key="8">
    <source>
        <dbReference type="Proteomes" id="UP000028045"/>
    </source>
</evidence>
<dbReference type="AlphaFoldDB" id="A0A084AZG3"/>
<dbReference type="InterPro" id="IPR011989">
    <property type="entry name" value="ARM-like"/>
</dbReference>
<dbReference type="GO" id="GO:0005737">
    <property type="term" value="C:cytoplasm"/>
    <property type="evidence" value="ECO:0007669"/>
    <property type="project" value="UniProtKB-SubCell"/>
</dbReference>
<evidence type="ECO:0000256" key="1">
    <source>
        <dbReference type="ARBA" id="ARBA00004123"/>
    </source>
</evidence>
<accession>A0A084AZG3</accession>
<dbReference type="EMBL" id="KL648426">
    <property type="protein sequence ID" value="KEY70692.1"/>
    <property type="molecule type" value="Genomic_DNA"/>
</dbReference>
<keyword evidence="5" id="KW-0539">Nucleus</keyword>
<reference evidence="7 8" key="1">
    <citation type="journal article" date="2014" name="BMC Genomics">
        <title>Comparative genome sequencing reveals chemotype-specific gene clusters in the toxigenic black mold Stachybotrys.</title>
        <authorList>
            <person name="Semeiks J."/>
            <person name="Borek D."/>
            <person name="Otwinowski Z."/>
            <person name="Grishin N.V."/>
        </authorList>
    </citation>
    <scope>NUCLEOTIDE SEQUENCE [LARGE SCALE GENOMIC DNA]</scope>
    <source>
        <strain evidence="8">CBS 109288 / IBT 7711</strain>
    </source>
</reference>
<dbReference type="PANTHER" id="PTHR15651">
    <property type="entry name" value="ARMADILLO REPEAT-CONTAINING PROTEIN 8"/>
    <property type="match status" value="1"/>
</dbReference>
<evidence type="ECO:0000256" key="2">
    <source>
        <dbReference type="ARBA" id="ARBA00004496"/>
    </source>
</evidence>
<feature type="region of interest" description="Disordered" evidence="6">
    <location>
        <begin position="337"/>
        <end position="384"/>
    </location>
</feature>
<evidence type="ECO:0000313" key="7">
    <source>
        <dbReference type="EMBL" id="KEY70692.1"/>
    </source>
</evidence>
<dbReference type="PANTHER" id="PTHR15651:SF7">
    <property type="entry name" value="ARMADILLO REPEAT-CONTAINING PROTEIN 8"/>
    <property type="match status" value="1"/>
</dbReference>
<comment type="subcellular location">
    <subcellularLocation>
        <location evidence="2">Cytoplasm</location>
    </subcellularLocation>
    <subcellularLocation>
        <location evidence="1">Nucleus</location>
    </subcellularLocation>
</comment>
<evidence type="ECO:0000256" key="4">
    <source>
        <dbReference type="ARBA" id="ARBA00022737"/>
    </source>
</evidence>
<gene>
    <name evidence="7" type="ORF">S7711_07318</name>
</gene>
<dbReference type="Proteomes" id="UP000028045">
    <property type="component" value="Unassembled WGS sequence"/>
</dbReference>
<keyword evidence="8" id="KW-1185">Reference proteome</keyword>
<feature type="compositionally biased region" description="Polar residues" evidence="6">
    <location>
        <begin position="338"/>
        <end position="347"/>
    </location>
</feature>
<dbReference type="OrthoDB" id="5559898at2759"/>
<feature type="region of interest" description="Disordered" evidence="6">
    <location>
        <begin position="588"/>
        <end position="613"/>
    </location>
</feature>
<dbReference type="GO" id="GO:0043161">
    <property type="term" value="P:proteasome-mediated ubiquitin-dependent protein catabolic process"/>
    <property type="evidence" value="ECO:0007669"/>
    <property type="project" value="TreeGrafter"/>
</dbReference>
<dbReference type="HOGENOM" id="CLU_002741_2_0_1"/>
<evidence type="ECO:0000256" key="3">
    <source>
        <dbReference type="ARBA" id="ARBA00022490"/>
    </source>
</evidence>
<keyword evidence="4" id="KW-0677">Repeat</keyword>